<dbReference type="AlphaFoldDB" id="A0A1C0AL04"/>
<gene>
    <name evidence="1" type="ORF">BCR15_05225</name>
</gene>
<dbReference type="RefSeq" id="WP_068751804.1">
    <property type="nucleotide sequence ID" value="NZ_LR214441.1"/>
</dbReference>
<evidence type="ECO:0000313" key="2">
    <source>
        <dbReference type="Proteomes" id="UP000093501"/>
    </source>
</evidence>
<dbReference type="EMBL" id="MBQD01000022">
    <property type="protein sequence ID" value="OCL33238.1"/>
    <property type="molecule type" value="Genomic_DNA"/>
</dbReference>
<evidence type="ECO:0000313" key="1">
    <source>
        <dbReference type="EMBL" id="OCL33238.1"/>
    </source>
</evidence>
<reference evidence="2" key="1">
    <citation type="submission" date="2016-07" db="EMBL/GenBank/DDBJ databases">
        <authorList>
            <person name="Florea S."/>
            <person name="Webb J.S."/>
            <person name="Jaromczyk J."/>
            <person name="Schardl C.L."/>
        </authorList>
    </citation>
    <scope>NUCLEOTIDE SEQUENCE [LARGE SCALE GENOMIC DNA]</scope>
    <source>
        <strain evidence="2">IPBSL-7</strain>
    </source>
</reference>
<accession>A0A1C0AL04</accession>
<protein>
    <submittedName>
        <fullName evidence="1">Uncharacterized protein</fullName>
    </submittedName>
</protein>
<name>A0A1C0AL04_9ACTN</name>
<dbReference type="Proteomes" id="UP000093501">
    <property type="component" value="Unassembled WGS sequence"/>
</dbReference>
<comment type="caution">
    <text evidence="1">The sequence shown here is derived from an EMBL/GenBank/DDBJ whole genome shotgun (WGS) entry which is preliminary data.</text>
</comment>
<keyword evidence="2" id="KW-1185">Reference proteome</keyword>
<organism evidence="1 2">
    <name type="scientific">Tessaracoccus lapidicaptus</name>
    <dbReference type="NCBI Taxonomy" id="1427523"/>
    <lineage>
        <taxon>Bacteria</taxon>
        <taxon>Bacillati</taxon>
        <taxon>Actinomycetota</taxon>
        <taxon>Actinomycetes</taxon>
        <taxon>Propionibacteriales</taxon>
        <taxon>Propionibacteriaceae</taxon>
        <taxon>Tessaracoccus</taxon>
    </lineage>
</organism>
<sequence>MSETLTATGPLLRFAARRDRVKLSIWVLGLAAFVPYMMTAYKTIFATPEDLAPIVGLIANPSLTLFTGPGYGVDVAPTELTHQIIFASVYWLYLLLFTALMNILLVSRHTRLEEQTGRAEIVRASVVGRYAPLTSTVLLALIANVAVGGLIAGALIAYDSEPSSSLLLGATTGALGLVFAGVTTVTSQLSAFSSAGSGLAGAVLAASWVIRGVGDMAAGPGEHGTWLSWLSPLAWAQQTRVFHDDRSWPVGLLLATAAILIAVGFMLSARRDVGAGILQPRRGKATAPAWLRGPLTLAWRLQRTQSFWWAFGLTLASFMYGSFTGAMVDAFAELPDIFQQLMGGAEVALSGYLTLTVRMFRIMLAIFAVIAWQKVAAEEVGGRAEPVLATGVRPAAWMAGQFLVIAVVVAAIGLVAAVISGLFAGSVDGDYGLVGDAVAGAAAGLPSVLMVLALAAALHALAPRLVVFAWIPVVAGALIELFGEVMQIPDWARQISPFEHTPAMPAEEFTLLPLVVQTVVAAALLGFGLWRFSHRDIPGH</sequence>
<proteinExistence type="predicted"/>